<protein>
    <submittedName>
        <fullName evidence="2">Uncharacterized protein</fullName>
    </submittedName>
</protein>
<feature type="region of interest" description="Disordered" evidence="1">
    <location>
        <begin position="1"/>
        <end position="57"/>
    </location>
</feature>
<keyword evidence="3" id="KW-1185">Reference proteome</keyword>
<proteinExistence type="predicted"/>
<evidence type="ECO:0000256" key="1">
    <source>
        <dbReference type="SAM" id="MobiDB-lite"/>
    </source>
</evidence>
<dbReference type="GeneID" id="54293166"/>
<reference evidence="2" key="1">
    <citation type="journal article" date="2020" name="Stud. Mycol.">
        <title>101 Dothideomycetes genomes: a test case for predicting lifestyles and emergence of pathogens.</title>
        <authorList>
            <person name="Haridas S."/>
            <person name="Albert R."/>
            <person name="Binder M."/>
            <person name="Bloem J."/>
            <person name="Labutti K."/>
            <person name="Salamov A."/>
            <person name="Andreopoulos B."/>
            <person name="Baker S."/>
            <person name="Barry K."/>
            <person name="Bills G."/>
            <person name="Bluhm B."/>
            <person name="Cannon C."/>
            <person name="Castanera R."/>
            <person name="Culley D."/>
            <person name="Daum C."/>
            <person name="Ezra D."/>
            <person name="Gonzalez J."/>
            <person name="Henrissat B."/>
            <person name="Kuo A."/>
            <person name="Liang C."/>
            <person name="Lipzen A."/>
            <person name="Lutzoni F."/>
            <person name="Magnuson J."/>
            <person name="Mondo S."/>
            <person name="Nolan M."/>
            <person name="Ohm R."/>
            <person name="Pangilinan J."/>
            <person name="Park H.-J."/>
            <person name="Ramirez L."/>
            <person name="Alfaro M."/>
            <person name="Sun H."/>
            <person name="Tritt A."/>
            <person name="Yoshinaga Y."/>
            <person name="Zwiers L.-H."/>
            <person name="Turgeon B."/>
            <person name="Goodwin S."/>
            <person name="Spatafora J."/>
            <person name="Crous P."/>
            <person name="Grigoriev I."/>
        </authorList>
    </citation>
    <scope>NUCLEOTIDE SEQUENCE</scope>
    <source>
        <strain evidence="2">CBS 121167</strain>
    </source>
</reference>
<dbReference type="RefSeq" id="XP_033391216.1">
    <property type="nucleotide sequence ID" value="XM_033535670.1"/>
</dbReference>
<gene>
    <name evidence="2" type="ORF">K452DRAFT_16123</name>
</gene>
<dbReference type="AlphaFoldDB" id="A0A6A6AW64"/>
<name>A0A6A6AW64_9PEZI</name>
<evidence type="ECO:0000313" key="2">
    <source>
        <dbReference type="EMBL" id="KAF2135498.1"/>
    </source>
</evidence>
<accession>A0A6A6AW64</accession>
<dbReference type="EMBL" id="ML995577">
    <property type="protein sequence ID" value="KAF2135498.1"/>
    <property type="molecule type" value="Genomic_DNA"/>
</dbReference>
<dbReference type="Proteomes" id="UP000799438">
    <property type="component" value="Unassembled WGS sequence"/>
</dbReference>
<evidence type="ECO:0000313" key="3">
    <source>
        <dbReference type="Proteomes" id="UP000799438"/>
    </source>
</evidence>
<organism evidence="2 3">
    <name type="scientific">Aplosporella prunicola CBS 121167</name>
    <dbReference type="NCBI Taxonomy" id="1176127"/>
    <lineage>
        <taxon>Eukaryota</taxon>
        <taxon>Fungi</taxon>
        <taxon>Dikarya</taxon>
        <taxon>Ascomycota</taxon>
        <taxon>Pezizomycotina</taxon>
        <taxon>Dothideomycetes</taxon>
        <taxon>Dothideomycetes incertae sedis</taxon>
        <taxon>Botryosphaeriales</taxon>
        <taxon>Aplosporellaceae</taxon>
        <taxon>Aplosporella</taxon>
    </lineage>
</organism>
<sequence>MEATTIPRDRALRPHTATAQAARRAPFPPRKRNPQRDPSSRPPSRKSAGPRACAGRPHAGPSLRFCLRLRTSKRPRLVAGPRGAWIAYRGRHALLLATENALIAWGSADPCCCGAGVLALCRRGWDCSPPLLLLRVSMGLRHVHFPRLGLSMLLPRAWLAVWLRSRIAIEGAWMVAVSIHTLSLGDEAVDVEP</sequence>
<feature type="compositionally biased region" description="Low complexity" evidence="1">
    <location>
        <begin position="14"/>
        <end position="25"/>
    </location>
</feature>